<organism evidence="1 2">
    <name type="scientific">Sporisorium scitamineum</name>
    <dbReference type="NCBI Taxonomy" id="49012"/>
    <lineage>
        <taxon>Eukaryota</taxon>
        <taxon>Fungi</taxon>
        <taxon>Dikarya</taxon>
        <taxon>Basidiomycota</taxon>
        <taxon>Ustilaginomycotina</taxon>
        <taxon>Ustilaginomycetes</taxon>
        <taxon>Ustilaginales</taxon>
        <taxon>Ustilaginaceae</taxon>
        <taxon>Sporisorium</taxon>
    </lineage>
</organism>
<dbReference type="EMBL" id="CCFA01003175">
    <property type="protein sequence ID" value="CDS00876.1"/>
    <property type="molecule type" value="Genomic_DNA"/>
</dbReference>
<keyword evidence="2" id="KW-1185">Reference proteome</keyword>
<dbReference type="STRING" id="49012.A0A0F7RVE3"/>
<dbReference type="AlphaFoldDB" id="A0A0F7RVE3"/>
<accession>A0A0F7RVE3</accession>
<evidence type="ECO:0000313" key="2">
    <source>
        <dbReference type="Proteomes" id="UP000242770"/>
    </source>
</evidence>
<reference evidence="2" key="1">
    <citation type="submission" date="2014-06" db="EMBL/GenBank/DDBJ databases">
        <authorList>
            <person name="Berkman P.J."/>
        </authorList>
    </citation>
    <scope>NUCLEOTIDE SEQUENCE [LARGE SCALE GENOMIC DNA]</scope>
</reference>
<protein>
    <submittedName>
        <fullName evidence="1">Uncharacterized protein</fullName>
    </submittedName>
</protein>
<sequence>VTLTQSEGIATLTGSGTKILTEQEGGQCVHDDWRGIEVFPSPADASTSSQYTYTWVEDDGVSAKPVTTEIKVEFSSSKDEVLVKATATKNDFKPLWGNTLWVILPRPDTRKVKGAIKTMLYKGQTAYAVTVAGL</sequence>
<gene>
    <name evidence="1" type="primary">SSCI53420.1</name>
</gene>
<proteinExistence type="predicted"/>
<feature type="non-terminal residue" evidence="1">
    <location>
        <position position="1"/>
    </location>
</feature>
<name>A0A0F7RVE3_9BASI</name>
<evidence type="ECO:0000313" key="1">
    <source>
        <dbReference type="EMBL" id="CDS00876.1"/>
    </source>
</evidence>
<dbReference type="Proteomes" id="UP000242770">
    <property type="component" value="Unassembled WGS sequence"/>
</dbReference>